<reference evidence="9" key="1">
    <citation type="journal article" date="2015" name="Nat. Genet.">
        <title>The pineapple genome and the evolution of CAM photosynthesis.</title>
        <authorList>
            <person name="Ming R."/>
            <person name="VanBuren R."/>
            <person name="Wai C.M."/>
            <person name="Tang H."/>
            <person name="Schatz M.C."/>
            <person name="Bowers J.E."/>
            <person name="Lyons E."/>
            <person name="Wang M.L."/>
            <person name="Chen J."/>
            <person name="Biggers E."/>
            <person name="Zhang J."/>
            <person name="Huang L."/>
            <person name="Zhang L."/>
            <person name="Miao W."/>
            <person name="Zhang J."/>
            <person name="Ye Z."/>
            <person name="Miao C."/>
            <person name="Lin Z."/>
            <person name="Wang H."/>
            <person name="Zhou H."/>
            <person name="Yim W.C."/>
            <person name="Priest H.D."/>
            <person name="Zheng C."/>
            <person name="Woodhouse M."/>
            <person name="Edger P.P."/>
            <person name="Guyot R."/>
            <person name="Guo H.B."/>
            <person name="Guo H."/>
            <person name="Zheng G."/>
            <person name="Singh R."/>
            <person name="Sharma A."/>
            <person name="Min X."/>
            <person name="Zheng Y."/>
            <person name="Lee H."/>
            <person name="Gurtowski J."/>
            <person name="Sedlazeck F.J."/>
            <person name="Harkess A."/>
            <person name="McKain M.R."/>
            <person name="Liao Z."/>
            <person name="Fang J."/>
            <person name="Liu J."/>
            <person name="Zhang X."/>
            <person name="Zhang Q."/>
            <person name="Hu W."/>
            <person name="Qin Y."/>
            <person name="Wang K."/>
            <person name="Chen L.Y."/>
            <person name="Shirley N."/>
            <person name="Lin Y.R."/>
            <person name="Liu L.Y."/>
            <person name="Hernandez A.G."/>
            <person name="Wright C.L."/>
            <person name="Bulone V."/>
            <person name="Tuskan G.A."/>
            <person name="Heath K."/>
            <person name="Zee F."/>
            <person name="Moore P.H."/>
            <person name="Sunkar R."/>
            <person name="Leebens-Mack J.H."/>
            <person name="Mockler T."/>
            <person name="Bennetzen J.L."/>
            <person name="Freeling M."/>
            <person name="Sankoff D."/>
            <person name="Paterson A.H."/>
            <person name="Zhu X."/>
            <person name="Yang X."/>
            <person name="Smith J.A."/>
            <person name="Cushman J.C."/>
            <person name="Paull R.E."/>
            <person name="Yu Q."/>
        </authorList>
    </citation>
    <scope>NUCLEOTIDE SEQUENCE [LARGE SCALE GENOMIC DNA]</scope>
    <source>
        <strain evidence="9">cv. F153</strain>
    </source>
</reference>
<dbReference type="FunFam" id="1.10.10.60:FF:000349">
    <property type="entry name" value="Transcription factor MYB39"/>
    <property type="match status" value="1"/>
</dbReference>
<keyword evidence="5" id="KW-0804">Transcription</keyword>
<name>A0A6P5GSE9_ANACO</name>
<dbReference type="GeneID" id="109725870"/>
<dbReference type="Proteomes" id="UP000515123">
    <property type="component" value="Linkage group 2"/>
</dbReference>
<dbReference type="CDD" id="cd00167">
    <property type="entry name" value="SANT"/>
    <property type="match status" value="2"/>
</dbReference>
<keyword evidence="4" id="KW-0238">DNA-binding</keyword>
<dbReference type="OrthoDB" id="2143914at2759"/>
<dbReference type="PANTHER" id="PTHR10641:SF1399">
    <property type="entry name" value="TRANSCRIPTION FACTOR MYB53"/>
    <property type="match status" value="1"/>
</dbReference>
<reference evidence="10" key="2">
    <citation type="submission" date="2025-08" db="UniProtKB">
        <authorList>
            <consortium name="RefSeq"/>
        </authorList>
    </citation>
    <scope>IDENTIFICATION</scope>
    <source>
        <tissue evidence="10">Leaf</tissue>
    </source>
</reference>
<evidence type="ECO:0000256" key="3">
    <source>
        <dbReference type="ARBA" id="ARBA00023015"/>
    </source>
</evidence>
<keyword evidence="3" id="KW-0805">Transcription regulation</keyword>
<dbReference type="FunFam" id="1.10.10.60:FF:000001">
    <property type="entry name" value="MYB-related transcription factor"/>
    <property type="match status" value="1"/>
</dbReference>
<keyword evidence="2" id="KW-0677">Repeat</keyword>
<keyword evidence="6" id="KW-0539">Nucleus</keyword>
<feature type="domain" description="HTH myb-type" evidence="8">
    <location>
        <begin position="9"/>
        <end position="61"/>
    </location>
</feature>
<accession>A0A6P5GSE9</accession>
<evidence type="ECO:0000256" key="5">
    <source>
        <dbReference type="ARBA" id="ARBA00023163"/>
    </source>
</evidence>
<dbReference type="SMART" id="SM00717">
    <property type="entry name" value="SANT"/>
    <property type="match status" value="2"/>
</dbReference>
<dbReference type="InterPro" id="IPR015495">
    <property type="entry name" value="Myb_TF_plants"/>
</dbReference>
<dbReference type="AlphaFoldDB" id="A0A6P5GSE9"/>
<dbReference type="InterPro" id="IPR009057">
    <property type="entry name" value="Homeodomain-like_sf"/>
</dbReference>
<dbReference type="RefSeq" id="XP_020110859.1">
    <property type="nucleotide sequence ID" value="XM_020255270.1"/>
</dbReference>
<feature type="domain" description="Myb-like" evidence="7">
    <location>
        <begin position="62"/>
        <end position="112"/>
    </location>
</feature>
<evidence type="ECO:0000256" key="2">
    <source>
        <dbReference type="ARBA" id="ARBA00022737"/>
    </source>
</evidence>
<evidence type="ECO:0000259" key="8">
    <source>
        <dbReference type="PROSITE" id="PS51294"/>
    </source>
</evidence>
<feature type="domain" description="HTH myb-type" evidence="8">
    <location>
        <begin position="62"/>
        <end position="116"/>
    </location>
</feature>
<comment type="subcellular location">
    <subcellularLocation>
        <location evidence="1">Nucleus</location>
    </subcellularLocation>
</comment>
<gene>
    <name evidence="10" type="primary">LOC109725870</name>
</gene>
<evidence type="ECO:0000313" key="9">
    <source>
        <dbReference type="Proteomes" id="UP000515123"/>
    </source>
</evidence>
<dbReference type="Pfam" id="PF00249">
    <property type="entry name" value="Myb_DNA-binding"/>
    <property type="match status" value="2"/>
</dbReference>
<dbReference type="InterPro" id="IPR001005">
    <property type="entry name" value="SANT/Myb"/>
</dbReference>
<evidence type="ECO:0000259" key="7">
    <source>
        <dbReference type="PROSITE" id="PS50090"/>
    </source>
</evidence>
<evidence type="ECO:0000256" key="1">
    <source>
        <dbReference type="ARBA" id="ARBA00004123"/>
    </source>
</evidence>
<dbReference type="PANTHER" id="PTHR10641">
    <property type="entry name" value="MYB FAMILY TRANSCRIPTION FACTOR"/>
    <property type="match status" value="1"/>
</dbReference>
<proteinExistence type="predicted"/>
<dbReference type="PROSITE" id="PS50090">
    <property type="entry name" value="MYB_LIKE"/>
    <property type="match status" value="2"/>
</dbReference>
<keyword evidence="9" id="KW-1185">Reference proteome</keyword>
<dbReference type="SUPFAM" id="SSF46689">
    <property type="entry name" value="Homeodomain-like"/>
    <property type="match status" value="1"/>
</dbReference>
<organism evidence="9 10">
    <name type="scientific">Ananas comosus</name>
    <name type="common">Pineapple</name>
    <name type="synonym">Ananas ananas</name>
    <dbReference type="NCBI Taxonomy" id="4615"/>
    <lineage>
        <taxon>Eukaryota</taxon>
        <taxon>Viridiplantae</taxon>
        <taxon>Streptophyta</taxon>
        <taxon>Embryophyta</taxon>
        <taxon>Tracheophyta</taxon>
        <taxon>Spermatophyta</taxon>
        <taxon>Magnoliopsida</taxon>
        <taxon>Liliopsida</taxon>
        <taxon>Poales</taxon>
        <taxon>Bromeliaceae</taxon>
        <taxon>Bromelioideae</taxon>
        <taxon>Ananas</taxon>
    </lineage>
</organism>
<dbReference type="PROSITE" id="PS51294">
    <property type="entry name" value="HTH_MYB"/>
    <property type="match status" value="2"/>
</dbReference>
<dbReference type="InterPro" id="IPR017930">
    <property type="entry name" value="Myb_dom"/>
</dbReference>
<sequence>MGRSPCCDEHGLKKGPWTPEEDQKLVDFIQKHGHGSWRALPKLAGLNRCGKSCRLRWTNYLRPDIKRGKFSAEEEQTILNLHSILGNKWSAIATHLPGRTDNEIKNFWNTHLKKRLIQMGIDPMTHRPRTDFFATLPQLLALANLHELVDHRPWDDHAARLQTEATTQAVKLQCLQYLLQTAAAVTATSAATNNLSGVAATSESEPLSLWSTPQLLSSQSQVGNEITDEFGIPCSSMLEQLVNNDEAHDLGYNRGDHFGQGENGTIRTPLLSQCSLPPLTDVSSLNPGDACSTFASPDQLFFDEPFIIEFP</sequence>
<dbReference type="GO" id="GO:0005634">
    <property type="term" value="C:nucleus"/>
    <property type="evidence" value="ECO:0007669"/>
    <property type="project" value="UniProtKB-SubCell"/>
</dbReference>
<evidence type="ECO:0000313" key="10">
    <source>
        <dbReference type="RefSeq" id="XP_020110859.1"/>
    </source>
</evidence>
<dbReference type="Gene3D" id="1.10.10.60">
    <property type="entry name" value="Homeodomain-like"/>
    <property type="match status" value="2"/>
</dbReference>
<evidence type="ECO:0000256" key="4">
    <source>
        <dbReference type="ARBA" id="ARBA00023125"/>
    </source>
</evidence>
<dbReference type="Gramene" id="Aco001218.1.mrna1">
    <property type="protein sequence ID" value="Aco001218.1.mrna1"/>
    <property type="gene ID" value="Aco001218.1.path1"/>
</dbReference>
<protein>
    <submittedName>
        <fullName evidence="10">Myb-related protein Zm38-like</fullName>
    </submittedName>
</protein>
<dbReference type="GO" id="GO:0003677">
    <property type="term" value="F:DNA binding"/>
    <property type="evidence" value="ECO:0007669"/>
    <property type="project" value="UniProtKB-KW"/>
</dbReference>
<evidence type="ECO:0000256" key="6">
    <source>
        <dbReference type="ARBA" id="ARBA00023242"/>
    </source>
</evidence>
<feature type="domain" description="Myb-like" evidence="7">
    <location>
        <begin position="9"/>
        <end position="61"/>
    </location>
</feature>